<keyword evidence="2" id="KW-0889">Transcription antitermination</keyword>
<evidence type="ECO:0000256" key="3">
    <source>
        <dbReference type="ARBA" id="ARBA00022884"/>
    </source>
</evidence>
<dbReference type="InterPro" id="IPR035926">
    <property type="entry name" value="NusB-like_sf"/>
</dbReference>
<dbReference type="Gene3D" id="1.10.940.10">
    <property type="entry name" value="NusB-like"/>
    <property type="match status" value="1"/>
</dbReference>
<dbReference type="EMBL" id="LANX01000001">
    <property type="protein sequence ID" value="KJV68702.1"/>
    <property type="molecule type" value="Genomic_DNA"/>
</dbReference>
<dbReference type="GO" id="GO:0005829">
    <property type="term" value="C:cytosol"/>
    <property type="evidence" value="ECO:0007669"/>
    <property type="project" value="TreeGrafter"/>
</dbReference>
<comment type="similarity">
    <text evidence="1">Belongs to the NusB family.</text>
</comment>
<dbReference type="NCBIfam" id="TIGR01951">
    <property type="entry name" value="nusB"/>
    <property type="match status" value="1"/>
</dbReference>
<keyword evidence="5" id="KW-0804">Transcription</keyword>
<dbReference type="AlphaFoldDB" id="A0A0F3NLX7"/>
<keyword evidence="8" id="KW-1185">Reference proteome</keyword>
<dbReference type="InterPro" id="IPR011605">
    <property type="entry name" value="NusB_fam"/>
</dbReference>
<evidence type="ECO:0000256" key="2">
    <source>
        <dbReference type="ARBA" id="ARBA00022814"/>
    </source>
</evidence>
<dbReference type="PANTHER" id="PTHR11078:SF3">
    <property type="entry name" value="ANTITERMINATION NUSB DOMAIN-CONTAINING PROTEIN"/>
    <property type="match status" value="1"/>
</dbReference>
<dbReference type="SUPFAM" id="SSF48013">
    <property type="entry name" value="NusB-like"/>
    <property type="match status" value="1"/>
</dbReference>
<dbReference type="OrthoDB" id="9797817at2"/>
<evidence type="ECO:0000259" key="6">
    <source>
        <dbReference type="Pfam" id="PF01029"/>
    </source>
</evidence>
<keyword evidence="4" id="KW-0805">Transcription regulation</keyword>
<name>A0A0F3NLX7_9RICK</name>
<dbReference type="Proteomes" id="UP000033562">
    <property type="component" value="Unassembled WGS sequence"/>
</dbReference>
<evidence type="ECO:0000256" key="1">
    <source>
        <dbReference type="ARBA" id="ARBA00005952"/>
    </source>
</evidence>
<dbReference type="InterPro" id="IPR006027">
    <property type="entry name" value="NusB_RsmB_TIM44"/>
</dbReference>
<dbReference type="Pfam" id="PF01029">
    <property type="entry name" value="NusB"/>
    <property type="match status" value="1"/>
</dbReference>
<dbReference type="STRING" id="1359163.NLO413_0063"/>
<dbReference type="RefSeq" id="WP_045808572.1">
    <property type="nucleotide sequence ID" value="NZ_LANX01000001.1"/>
</dbReference>
<organism evidence="7 8">
    <name type="scientific">Candidatus Neoehrlichia procyonis str. RAC413</name>
    <dbReference type="NCBI Taxonomy" id="1359163"/>
    <lineage>
        <taxon>Bacteria</taxon>
        <taxon>Pseudomonadati</taxon>
        <taxon>Pseudomonadota</taxon>
        <taxon>Alphaproteobacteria</taxon>
        <taxon>Rickettsiales</taxon>
        <taxon>Anaplasmataceae</taxon>
        <taxon>Candidatus Neoehrlichia</taxon>
    </lineage>
</organism>
<gene>
    <name evidence="7" type="primary">nusB</name>
    <name evidence="7" type="ORF">NLO413_0063</name>
</gene>
<dbReference type="GO" id="GO:0003723">
    <property type="term" value="F:RNA binding"/>
    <property type="evidence" value="ECO:0007669"/>
    <property type="project" value="UniProtKB-KW"/>
</dbReference>
<evidence type="ECO:0000256" key="4">
    <source>
        <dbReference type="ARBA" id="ARBA00023015"/>
    </source>
</evidence>
<feature type="domain" description="NusB/RsmB/TIM44" evidence="6">
    <location>
        <begin position="14"/>
        <end position="143"/>
    </location>
</feature>
<dbReference type="GO" id="GO:0006353">
    <property type="term" value="P:DNA-templated transcription termination"/>
    <property type="evidence" value="ECO:0007669"/>
    <property type="project" value="InterPro"/>
</dbReference>
<dbReference type="GO" id="GO:0031564">
    <property type="term" value="P:transcription antitermination"/>
    <property type="evidence" value="ECO:0007669"/>
    <property type="project" value="UniProtKB-KW"/>
</dbReference>
<proteinExistence type="inferred from homology"/>
<sequence>MQKDKISWHSQKTAARFLAVQGVYSMMFINYSHIDIKNLIDYLNEMQEVLNLVKADNKLLLKILEMTIDHSSSIDNIISKYLNEKWSMERLNLISLAIIKAAICELICCNIDTGIIINEYVNIASCILDDAEVNFVNAMLNKIKLIRSTNSLNIHNNDILNNNLANQSIHINPL</sequence>
<protein>
    <submittedName>
        <fullName evidence="7">Transcription antitermination factor NusB</fullName>
    </submittedName>
</protein>
<evidence type="ECO:0000256" key="5">
    <source>
        <dbReference type="ARBA" id="ARBA00023163"/>
    </source>
</evidence>
<dbReference type="PATRIC" id="fig|1359163.3.peg.61"/>
<dbReference type="PANTHER" id="PTHR11078">
    <property type="entry name" value="N UTILIZATION SUBSTANCE PROTEIN B-RELATED"/>
    <property type="match status" value="1"/>
</dbReference>
<reference evidence="7 8" key="1">
    <citation type="submission" date="2015-02" db="EMBL/GenBank/DDBJ databases">
        <title>Genome Sequencing of Rickettsiales.</title>
        <authorList>
            <person name="Daugherty S.C."/>
            <person name="Su Q."/>
            <person name="Abolude K."/>
            <person name="Beier-Sexton M."/>
            <person name="Carlyon J.A."/>
            <person name="Carter R."/>
            <person name="Day N.P."/>
            <person name="Dumler S.J."/>
            <person name="Dyachenko V."/>
            <person name="Godinez A."/>
            <person name="Kurtti T.J."/>
            <person name="Lichay M."/>
            <person name="Mullins K.E."/>
            <person name="Ott S."/>
            <person name="Pappas-Brown V."/>
            <person name="Paris D.H."/>
            <person name="Patel P."/>
            <person name="Richards A.L."/>
            <person name="Sadzewicz L."/>
            <person name="Sears K."/>
            <person name="Seidman D."/>
            <person name="Sengamalay N."/>
            <person name="Stenos J."/>
            <person name="Tallon L.J."/>
            <person name="Vincent G."/>
            <person name="Fraser C.M."/>
            <person name="Munderloh U."/>
            <person name="Dunning-Hotopp J.C."/>
        </authorList>
    </citation>
    <scope>NUCLEOTIDE SEQUENCE [LARGE SCALE GENOMIC DNA]</scope>
    <source>
        <strain evidence="7 8">RAC413</strain>
    </source>
</reference>
<comment type="caution">
    <text evidence="7">The sequence shown here is derived from an EMBL/GenBank/DDBJ whole genome shotgun (WGS) entry which is preliminary data.</text>
</comment>
<keyword evidence="3" id="KW-0694">RNA-binding</keyword>
<accession>A0A0F3NLX7</accession>
<evidence type="ECO:0000313" key="7">
    <source>
        <dbReference type="EMBL" id="KJV68702.1"/>
    </source>
</evidence>
<evidence type="ECO:0000313" key="8">
    <source>
        <dbReference type="Proteomes" id="UP000033562"/>
    </source>
</evidence>